<dbReference type="InterPro" id="IPR029495">
    <property type="entry name" value="NACHT-assoc"/>
</dbReference>
<dbReference type="Pfam" id="PF00622">
    <property type="entry name" value="SPRY"/>
    <property type="match status" value="1"/>
</dbReference>
<keyword evidence="2" id="KW-0963">Cytoplasm</keyword>
<feature type="compositionally biased region" description="Low complexity" evidence="11">
    <location>
        <begin position="96"/>
        <end position="107"/>
    </location>
</feature>
<dbReference type="PROSITE" id="PS50188">
    <property type="entry name" value="B302_SPRY"/>
    <property type="match status" value="1"/>
</dbReference>
<reference evidence="16" key="1">
    <citation type="submission" date="2025-08" db="UniProtKB">
        <authorList>
            <consortium name="RefSeq"/>
        </authorList>
    </citation>
    <scope>IDENTIFICATION</scope>
    <source>
        <tissue evidence="16">Brain</tissue>
    </source>
</reference>
<dbReference type="SUPFAM" id="SSF52047">
    <property type="entry name" value="RNI-like"/>
    <property type="match status" value="1"/>
</dbReference>
<dbReference type="Gene3D" id="3.80.10.10">
    <property type="entry name" value="Ribonuclease Inhibitor"/>
    <property type="match status" value="1"/>
</dbReference>
<dbReference type="PANTHER" id="PTHR24106">
    <property type="entry name" value="NACHT, LRR AND CARD DOMAINS-CONTAINING"/>
    <property type="match status" value="1"/>
</dbReference>
<dbReference type="InterPro" id="IPR041075">
    <property type="entry name" value="NOD1/2_WH"/>
</dbReference>
<dbReference type="FunFam" id="3.40.50.300:FF:000210">
    <property type="entry name" value="Si:dkey-16p6.1"/>
    <property type="match status" value="1"/>
</dbReference>
<keyword evidence="6" id="KW-0547">Nucleotide-binding</keyword>
<evidence type="ECO:0000256" key="11">
    <source>
        <dbReference type="SAM" id="MobiDB-lite"/>
    </source>
</evidence>
<dbReference type="KEGG" id="lcf:108891131"/>
<name>A0AAJ7VAP6_LATCA</name>
<feature type="domain" description="B30.2/SPRY" evidence="13">
    <location>
        <begin position="910"/>
        <end position="1104"/>
    </location>
</feature>
<dbReference type="InterPro" id="IPR006574">
    <property type="entry name" value="PRY"/>
</dbReference>
<keyword evidence="4" id="KW-0479">Metal-binding</keyword>
<evidence type="ECO:0000256" key="1">
    <source>
        <dbReference type="ARBA" id="ARBA00004496"/>
    </source>
</evidence>
<dbReference type="Pfam" id="PF13516">
    <property type="entry name" value="LRR_6"/>
    <property type="match status" value="2"/>
</dbReference>
<comment type="subcellular location">
    <subcellularLocation>
        <location evidence="1">Cytoplasm</location>
    </subcellularLocation>
</comment>
<evidence type="ECO:0000313" key="16">
    <source>
        <dbReference type="RefSeq" id="XP_018543792.1"/>
    </source>
</evidence>
<dbReference type="Gene3D" id="3.40.50.300">
    <property type="entry name" value="P-loop containing nucleotide triphosphate hydrolases"/>
    <property type="match status" value="1"/>
</dbReference>
<feature type="domain" description="RING-type" evidence="12">
    <location>
        <begin position="139"/>
        <end position="180"/>
    </location>
</feature>
<keyword evidence="7 10" id="KW-0863">Zinc-finger</keyword>
<dbReference type="InterPro" id="IPR013083">
    <property type="entry name" value="Znf_RING/FYVE/PHD"/>
</dbReference>
<dbReference type="PRINTS" id="PR01407">
    <property type="entry name" value="BUTYPHLNCDUF"/>
</dbReference>
<dbReference type="SMART" id="SM01288">
    <property type="entry name" value="FISNA"/>
    <property type="match status" value="1"/>
</dbReference>
<feature type="domain" description="NACHT" evidence="14">
    <location>
        <begin position="288"/>
        <end position="422"/>
    </location>
</feature>
<dbReference type="Pfam" id="PF17779">
    <property type="entry name" value="WHD_NOD2"/>
    <property type="match status" value="1"/>
</dbReference>
<keyword evidence="9" id="KW-0067">ATP-binding</keyword>
<protein>
    <submittedName>
        <fullName evidence="16">NLR family CARD domain-containing protein 3</fullName>
    </submittedName>
</protein>
<dbReference type="SMART" id="SM00589">
    <property type="entry name" value="PRY"/>
    <property type="match status" value="1"/>
</dbReference>
<evidence type="ECO:0000256" key="6">
    <source>
        <dbReference type="ARBA" id="ARBA00022741"/>
    </source>
</evidence>
<dbReference type="Gene3D" id="2.60.120.920">
    <property type="match status" value="1"/>
</dbReference>
<evidence type="ECO:0000256" key="9">
    <source>
        <dbReference type="ARBA" id="ARBA00022840"/>
    </source>
</evidence>
<dbReference type="GO" id="GO:0005524">
    <property type="term" value="F:ATP binding"/>
    <property type="evidence" value="ECO:0007669"/>
    <property type="project" value="UniProtKB-KW"/>
</dbReference>
<accession>A0AAJ7VAP6</accession>
<feature type="region of interest" description="Disordered" evidence="11">
    <location>
        <begin position="1"/>
        <end position="139"/>
    </location>
</feature>
<gene>
    <name evidence="16" type="primary">LOC108891131</name>
</gene>
<dbReference type="SUPFAM" id="SSF57850">
    <property type="entry name" value="RING/U-box"/>
    <property type="match status" value="1"/>
</dbReference>
<dbReference type="InterPro" id="IPR001870">
    <property type="entry name" value="B30.2/SPRY"/>
</dbReference>
<evidence type="ECO:0000313" key="15">
    <source>
        <dbReference type="Proteomes" id="UP000694890"/>
    </source>
</evidence>
<dbReference type="InterPro" id="IPR001611">
    <property type="entry name" value="Leu-rich_rpt"/>
</dbReference>
<dbReference type="InterPro" id="IPR041267">
    <property type="entry name" value="NLRP_HD2"/>
</dbReference>
<dbReference type="GeneID" id="108891131"/>
<dbReference type="Gene3D" id="3.30.40.10">
    <property type="entry name" value="Zinc/RING finger domain, C3HC4 (zinc finger)"/>
    <property type="match status" value="1"/>
</dbReference>
<dbReference type="InterPro" id="IPR013320">
    <property type="entry name" value="ConA-like_dom_sf"/>
</dbReference>
<sequence>MAQRKKRKLSDFSSSSPSPLTPEQPASICSEPSVSSQSETESTAPSLLSMKSDVSKYQPLNFGVGSSQQSESESTAPTPLSMKSDVSKYQPLNFGTQSSQRSETESTAPTPLSMKSDVSKYQPLNFGGGSQLTGELPSCSVCEEDSRDPVKLTCGHWSCKQCLGSDWDRSDLPDYPCPKCGKKLRKDPEHQKDTEDTGDSHLLKAKKDFKEEMKKKFTLTSEGNGDQKSSLNSIYTELYISTVESEGPQAEHEFTDLEYKVKRQSSLERSVNLCDIFESLPGQEKPHRTVLTMGVAGIGKSFAVQKFILDWADEKTNKDIDFVFCLTFREMNLIRGDKSFQKLLTEFHPALRNLKDSEDYFKTKVIVILDALDESRLQLDFENIKMVSSVSEVTSLDNLLANLIKGNLLPDAKLWITSRPAASNQIRAKYVDLVTEIRGFNDPQKEEYFKRRFKDDSNLAERIISHIKDSQSLIIMCKIPIFCWISAVLFQEVFRGDEKAEIPQTVTEMMAHFLISQTKRRSRKYDKKTEKNKERLLKTHREFLLKLGKLAFVHLQKNSLIFYKEDLEECGIDIKEASIYSGFCAAVLREEEVFSQRKVFFFVHLTIQEFFAALYIYDCFTNKNTAELSNFLDVKEKEHTLLDLLKMTVDKVLEKKNGHLAYFLRFLLGLMVEPNRRVLQGLLTSLDPSQDTDKKILTYLKSIRRKALSPDSCISLFQTMVEMRDHKVKDLIQEYLTLTDHSQTELTPLHCSALAYMLQISENDLEILDLKSYNTSEEGRRRLIPAVRISKKAKLADCKVTPEWLGHLAFGLKFPYSSLRDLDLSNNDLKDSGVKLVCDGLSSQCCRLGRLSLSGCLVTEKGCGFLASALRSNPSHLIELDLSYNNLGDSGVELLFNLKNDPQFKLDIFNFEHGGSHRMIPGLKKYACELTLDPNTVHKNLRLSEGNRKVTWVEAEQSYPRHSERFDQCPQVLCEQGLDGRYYWEVDVLEPFNIGVTYRSIGRKGDVNDCKLGRNNKSWSLICSDDGCFVLHGDENLGVASLCSRSSRVGVYLDWPAGTLSFYRVSSDSRIHLYTFKDITFNGPLYPAVELLNTHSSASFSQLR</sequence>
<dbReference type="InterPro" id="IPR007111">
    <property type="entry name" value="NACHT_NTPase"/>
</dbReference>
<keyword evidence="8" id="KW-0862">Zinc</keyword>
<evidence type="ECO:0000256" key="8">
    <source>
        <dbReference type="ARBA" id="ARBA00022833"/>
    </source>
</evidence>
<dbReference type="Pfam" id="PF13765">
    <property type="entry name" value="PRY"/>
    <property type="match status" value="1"/>
</dbReference>
<dbReference type="InterPro" id="IPR027417">
    <property type="entry name" value="P-loop_NTPase"/>
</dbReference>
<dbReference type="SUPFAM" id="SSF49899">
    <property type="entry name" value="Concanavalin A-like lectins/glucanases"/>
    <property type="match status" value="1"/>
</dbReference>
<dbReference type="InterPro" id="IPR032675">
    <property type="entry name" value="LRR_dom_sf"/>
</dbReference>
<dbReference type="RefSeq" id="XP_018543792.1">
    <property type="nucleotide sequence ID" value="XM_018688276.2"/>
</dbReference>
<dbReference type="PROSITE" id="PS50089">
    <property type="entry name" value="ZF_RING_2"/>
    <property type="match status" value="1"/>
</dbReference>
<dbReference type="Pfam" id="PF14484">
    <property type="entry name" value="FISNA"/>
    <property type="match status" value="1"/>
</dbReference>
<dbReference type="InterPro" id="IPR043136">
    <property type="entry name" value="B30.2/SPRY_sf"/>
</dbReference>
<evidence type="ECO:0000256" key="10">
    <source>
        <dbReference type="PROSITE-ProRule" id="PRU00175"/>
    </source>
</evidence>
<evidence type="ECO:0000256" key="3">
    <source>
        <dbReference type="ARBA" id="ARBA00022614"/>
    </source>
</evidence>
<dbReference type="SMART" id="SM00184">
    <property type="entry name" value="RING"/>
    <property type="match status" value="1"/>
</dbReference>
<dbReference type="InterPro" id="IPR003877">
    <property type="entry name" value="SPRY_dom"/>
</dbReference>
<keyword evidence="5" id="KW-0677">Repeat</keyword>
<evidence type="ECO:0000256" key="2">
    <source>
        <dbReference type="ARBA" id="ARBA00022490"/>
    </source>
</evidence>
<dbReference type="Pfam" id="PF05729">
    <property type="entry name" value="NACHT"/>
    <property type="match status" value="1"/>
</dbReference>
<dbReference type="InterPro" id="IPR001841">
    <property type="entry name" value="Znf_RING"/>
</dbReference>
<dbReference type="InterPro" id="IPR003879">
    <property type="entry name" value="Butyrophylin_SPRY"/>
</dbReference>
<evidence type="ECO:0000259" key="12">
    <source>
        <dbReference type="PROSITE" id="PS50089"/>
    </source>
</evidence>
<proteinExistence type="predicted"/>
<evidence type="ECO:0000256" key="7">
    <source>
        <dbReference type="ARBA" id="ARBA00022771"/>
    </source>
</evidence>
<dbReference type="AlphaFoldDB" id="A0AAJ7VAP6"/>
<dbReference type="CDD" id="cd16040">
    <property type="entry name" value="SPRY_PRY_SNTX"/>
    <property type="match status" value="1"/>
</dbReference>
<dbReference type="SMART" id="SM00449">
    <property type="entry name" value="SPRY"/>
    <property type="match status" value="1"/>
</dbReference>
<dbReference type="InterPro" id="IPR051261">
    <property type="entry name" value="NLR"/>
</dbReference>
<dbReference type="Proteomes" id="UP000694890">
    <property type="component" value="Unplaced"/>
</dbReference>
<dbReference type="Pfam" id="PF17776">
    <property type="entry name" value="NLRC4_HD2"/>
    <property type="match status" value="1"/>
</dbReference>
<evidence type="ECO:0000259" key="13">
    <source>
        <dbReference type="PROSITE" id="PS50188"/>
    </source>
</evidence>
<feature type="compositionally biased region" description="Polar residues" evidence="11">
    <location>
        <begin position="30"/>
        <end position="46"/>
    </location>
</feature>
<dbReference type="PROSITE" id="PS50837">
    <property type="entry name" value="NACHT"/>
    <property type="match status" value="1"/>
</dbReference>
<evidence type="ECO:0000256" key="4">
    <source>
        <dbReference type="ARBA" id="ARBA00022723"/>
    </source>
</evidence>
<keyword evidence="3" id="KW-0433">Leucine-rich repeat</keyword>
<dbReference type="GO" id="GO:0008270">
    <property type="term" value="F:zinc ion binding"/>
    <property type="evidence" value="ECO:0007669"/>
    <property type="project" value="UniProtKB-KW"/>
</dbReference>
<organism evidence="15 16">
    <name type="scientific">Lates calcarifer</name>
    <name type="common">Barramundi</name>
    <name type="synonym">Holocentrus calcarifer</name>
    <dbReference type="NCBI Taxonomy" id="8187"/>
    <lineage>
        <taxon>Eukaryota</taxon>
        <taxon>Metazoa</taxon>
        <taxon>Chordata</taxon>
        <taxon>Craniata</taxon>
        <taxon>Vertebrata</taxon>
        <taxon>Euteleostomi</taxon>
        <taxon>Actinopterygii</taxon>
        <taxon>Neopterygii</taxon>
        <taxon>Teleostei</taxon>
        <taxon>Neoteleostei</taxon>
        <taxon>Acanthomorphata</taxon>
        <taxon>Carangaria</taxon>
        <taxon>Carangaria incertae sedis</taxon>
        <taxon>Centropomidae</taxon>
        <taxon>Lates</taxon>
    </lineage>
</organism>
<evidence type="ECO:0000256" key="5">
    <source>
        <dbReference type="ARBA" id="ARBA00022737"/>
    </source>
</evidence>
<dbReference type="SMART" id="SM00368">
    <property type="entry name" value="LRR_RI"/>
    <property type="match status" value="3"/>
</dbReference>
<dbReference type="GO" id="GO:0005737">
    <property type="term" value="C:cytoplasm"/>
    <property type="evidence" value="ECO:0007669"/>
    <property type="project" value="UniProtKB-SubCell"/>
</dbReference>
<evidence type="ECO:0000259" key="14">
    <source>
        <dbReference type="PROSITE" id="PS50837"/>
    </source>
</evidence>